<feature type="transmembrane region" description="Helical" evidence="3">
    <location>
        <begin position="160"/>
        <end position="176"/>
    </location>
</feature>
<feature type="transmembrane region" description="Helical" evidence="3">
    <location>
        <begin position="134"/>
        <end position="154"/>
    </location>
</feature>
<organism evidence="4 5">
    <name type="scientific">Tahibacter soli</name>
    <dbReference type="NCBI Taxonomy" id="2983605"/>
    <lineage>
        <taxon>Bacteria</taxon>
        <taxon>Pseudomonadati</taxon>
        <taxon>Pseudomonadota</taxon>
        <taxon>Gammaproteobacteria</taxon>
        <taxon>Lysobacterales</taxon>
        <taxon>Rhodanobacteraceae</taxon>
        <taxon>Tahibacter</taxon>
    </lineage>
</organism>
<feature type="transmembrane region" description="Helical" evidence="3">
    <location>
        <begin position="318"/>
        <end position="335"/>
    </location>
</feature>
<dbReference type="RefSeq" id="WP_263541371.1">
    <property type="nucleotide sequence ID" value="NZ_JAOVZO020000020.1"/>
</dbReference>
<feature type="transmembrane region" description="Helical" evidence="3">
    <location>
        <begin position="239"/>
        <end position="257"/>
    </location>
</feature>
<feature type="transmembrane region" description="Helical" evidence="3">
    <location>
        <begin position="92"/>
        <end position="113"/>
    </location>
</feature>
<evidence type="ECO:0000256" key="1">
    <source>
        <dbReference type="ARBA" id="ARBA00022737"/>
    </source>
</evidence>
<keyword evidence="2" id="KW-0802">TPR repeat</keyword>
<sequence>MNAPTTLAGKASPWRLLAVLALCALVYWPGLYGAYIFDDFVFFVNNPDVHVKTLVAGDWIRAITSFPAAHQGRWLTMFTLAANYWATGLDPFWLKLTNLAIHLVNGALLYFALRALMRLRNALHGGGDTHLQDAAALAITACWLVLPINLTGVLYAVQRLESLSTLFVLLGLGWYLRARLRLAVENRGIGSMAAALVVCTGLGLLAKESAILLPLYAACVELFVARLHDAQGRWRKPIVGLYAALLVVPLLGGLYWLSTWIATPTTYVRAFTTWQRLMTEARVLVDYMQWTVLPTGKVASLYHDDIAVSTGLLSPPTTLAAIAFLAALGAAALWLRRSRPLLALGIAWFFAAHTLTGTIIPLELVFEHRNYFASCGLLLAVASLLALEPVAPVKPRLLALVAVALFGFYALQTGLRAREWAHPLKLALTEVSNNPRSPRAHYEFARTLIASPTLTANPEFVRRAMEGLSTCSRLPRSGILCEQGQVILAARVQQPIDPAWWQSMLDKLARTPPTESDIGALTELANCQTIGPCAADPTLNQVFDAARAIATRQPRLEMIQAGYIWKMNADGAGAERLIRKAIGEEPTEPAYRAYLIELLVATNQIDAAKAALEELRGLDQLGSLAYMIEPLGRLIELGPDAASSEPQN</sequence>
<accession>A0A9X3YSY5</accession>
<keyword evidence="5" id="KW-1185">Reference proteome</keyword>
<evidence type="ECO:0000256" key="2">
    <source>
        <dbReference type="ARBA" id="ARBA00022803"/>
    </source>
</evidence>
<dbReference type="EMBL" id="JAOVZO020000020">
    <property type="protein sequence ID" value="MDC8015826.1"/>
    <property type="molecule type" value="Genomic_DNA"/>
</dbReference>
<gene>
    <name evidence="4" type="ORF">OD750_025150</name>
</gene>
<comment type="caution">
    <text evidence="4">The sequence shown here is derived from an EMBL/GenBank/DDBJ whole genome shotgun (WGS) entry which is preliminary data.</text>
</comment>
<keyword evidence="1" id="KW-0677">Repeat</keyword>
<dbReference type="InterPro" id="IPR052346">
    <property type="entry name" value="O-mannosyl-transferase_TMTC"/>
</dbReference>
<evidence type="ECO:0000313" key="4">
    <source>
        <dbReference type="EMBL" id="MDC8015826.1"/>
    </source>
</evidence>
<keyword evidence="3" id="KW-0472">Membrane</keyword>
<feature type="transmembrane region" description="Helical" evidence="3">
    <location>
        <begin position="342"/>
        <end position="365"/>
    </location>
</feature>
<dbReference type="PANTHER" id="PTHR44227:SF3">
    <property type="entry name" value="PROTEIN O-MANNOSYL-TRANSFERASE TMTC4"/>
    <property type="match status" value="1"/>
</dbReference>
<feature type="transmembrane region" description="Helical" evidence="3">
    <location>
        <begin position="188"/>
        <end position="205"/>
    </location>
</feature>
<dbReference type="AlphaFoldDB" id="A0A9X3YSY5"/>
<proteinExistence type="predicted"/>
<evidence type="ECO:0000256" key="3">
    <source>
        <dbReference type="SAM" id="Phobius"/>
    </source>
</evidence>
<protein>
    <submittedName>
        <fullName evidence="4">Tetratricopeptide repeat protein</fullName>
    </submittedName>
</protein>
<keyword evidence="3" id="KW-1133">Transmembrane helix</keyword>
<dbReference type="PANTHER" id="PTHR44227">
    <property type="match status" value="1"/>
</dbReference>
<name>A0A9X3YSY5_9GAMM</name>
<evidence type="ECO:0000313" key="5">
    <source>
        <dbReference type="Proteomes" id="UP001139971"/>
    </source>
</evidence>
<feature type="transmembrane region" description="Helical" evidence="3">
    <location>
        <begin position="371"/>
        <end position="390"/>
    </location>
</feature>
<dbReference type="Proteomes" id="UP001139971">
    <property type="component" value="Unassembled WGS sequence"/>
</dbReference>
<reference evidence="4" key="1">
    <citation type="submission" date="2023-02" db="EMBL/GenBank/DDBJ databases">
        <title>Tahibacter soli sp. nov. isolated from soil.</title>
        <authorList>
            <person name="Baek J.H."/>
            <person name="Lee J.K."/>
            <person name="Choi D.G."/>
            <person name="Jeon C.O."/>
        </authorList>
    </citation>
    <scope>NUCLEOTIDE SEQUENCE</scope>
    <source>
        <strain evidence="4">BL</strain>
    </source>
</reference>
<feature type="transmembrane region" description="Helical" evidence="3">
    <location>
        <begin position="397"/>
        <end position="415"/>
    </location>
</feature>
<keyword evidence="3" id="KW-0812">Transmembrane</keyword>
<feature type="transmembrane region" description="Helical" evidence="3">
    <location>
        <begin position="211"/>
        <end position="227"/>
    </location>
</feature>